<evidence type="ECO:0000313" key="1">
    <source>
        <dbReference type="EMBL" id="KAL3307367.1"/>
    </source>
</evidence>
<organism evidence="1 2">
    <name type="scientific">Cichlidogyrus casuarinus</name>
    <dbReference type="NCBI Taxonomy" id="1844966"/>
    <lineage>
        <taxon>Eukaryota</taxon>
        <taxon>Metazoa</taxon>
        <taxon>Spiralia</taxon>
        <taxon>Lophotrochozoa</taxon>
        <taxon>Platyhelminthes</taxon>
        <taxon>Monogenea</taxon>
        <taxon>Monopisthocotylea</taxon>
        <taxon>Dactylogyridea</taxon>
        <taxon>Ancyrocephalidae</taxon>
        <taxon>Cichlidogyrus</taxon>
    </lineage>
</organism>
<sequence length="85" mass="9478">MKFLFRSLAFSRTSPMAATSSVLTFPMISQISVAKNQVRHKATSVISGSDCLTSKHGRQNEVILADDLLQWSQETAFNTHKDHIL</sequence>
<accession>A0ABD2PIW2</accession>
<evidence type="ECO:0000313" key="2">
    <source>
        <dbReference type="Proteomes" id="UP001626550"/>
    </source>
</evidence>
<proteinExistence type="predicted"/>
<dbReference type="EMBL" id="JBJKFK010007539">
    <property type="protein sequence ID" value="KAL3307367.1"/>
    <property type="molecule type" value="Genomic_DNA"/>
</dbReference>
<comment type="caution">
    <text evidence="1">The sequence shown here is derived from an EMBL/GenBank/DDBJ whole genome shotgun (WGS) entry which is preliminary data.</text>
</comment>
<dbReference type="Proteomes" id="UP001626550">
    <property type="component" value="Unassembled WGS sequence"/>
</dbReference>
<reference evidence="1 2" key="1">
    <citation type="submission" date="2024-11" db="EMBL/GenBank/DDBJ databases">
        <title>Adaptive evolution of stress response genes in parasites aligns with host niche diversity.</title>
        <authorList>
            <person name="Hahn C."/>
            <person name="Resl P."/>
        </authorList>
    </citation>
    <scope>NUCLEOTIDE SEQUENCE [LARGE SCALE GENOMIC DNA]</scope>
    <source>
        <strain evidence="1">EGGRZ-B1_66</strain>
        <tissue evidence="1">Body</tissue>
    </source>
</reference>
<name>A0ABD2PIW2_9PLAT</name>
<protein>
    <submittedName>
        <fullName evidence="1">Uncharacterized protein</fullName>
    </submittedName>
</protein>
<gene>
    <name evidence="1" type="ORF">Ciccas_014123</name>
</gene>
<keyword evidence="2" id="KW-1185">Reference proteome</keyword>
<dbReference type="AlphaFoldDB" id="A0ABD2PIW2"/>